<dbReference type="EC" id="2.1.1.199" evidence="6"/>
<feature type="binding site" evidence="6">
    <location>
        <begin position="31"/>
        <end position="33"/>
    </location>
    <ligand>
        <name>S-adenosyl-L-methionine</name>
        <dbReference type="ChEBI" id="CHEBI:59789"/>
    </ligand>
</feature>
<keyword evidence="2 6" id="KW-0698">rRNA processing</keyword>
<gene>
    <name evidence="6" type="primary">rsmH</name>
    <name evidence="8" type="ORF">COU14_02620</name>
</gene>
<feature type="region of interest" description="Disordered" evidence="7">
    <location>
        <begin position="274"/>
        <end position="296"/>
    </location>
</feature>
<feature type="binding site" evidence="6">
    <location>
        <position position="104"/>
    </location>
    <ligand>
        <name>S-adenosyl-L-methionine</name>
        <dbReference type="ChEBI" id="CHEBI:59789"/>
    </ligand>
</feature>
<dbReference type="Gene3D" id="1.10.150.170">
    <property type="entry name" value="Putative methyltransferase TM0872, insert domain"/>
    <property type="match status" value="1"/>
</dbReference>
<protein>
    <recommendedName>
        <fullName evidence="6">Ribosomal RNA small subunit methyltransferase H</fullName>
        <ecNumber evidence="6">2.1.1.199</ecNumber>
    </recommendedName>
    <alternativeName>
        <fullName evidence="6">16S rRNA m(4)C1402 methyltransferase</fullName>
    </alternativeName>
    <alternativeName>
        <fullName evidence="6">rRNA (cytosine-N(4)-)-methyltransferase RsmH</fullName>
    </alternativeName>
</protein>
<evidence type="ECO:0000313" key="8">
    <source>
        <dbReference type="EMBL" id="PIR85770.1"/>
    </source>
</evidence>
<sequence>MKHIPVLLEETVSVLALRPDSVVVDATLGGGGHARRILEELDDRGVYVGIDADPTAIEALDELHRYKATVHLINDNFSNIGKVVSDLEITPTAILADLGWRSDQFESGQKGFSFQKDEPLLMTFGDPEKHVFTAYDVVNDWSEESLADIIYGFGEERASRRIARAIVEARENGPIKSSLQLAEIIESAIPRFKGKGRIHPATKTFQAIRIAVNAELQVLHELLNQGFDLLPPNGRMAIISFHSLEDRIVKQFFNEKIQAQEALKLIKKPIVATEEERATNPRSRSAKLRVIEKLSS</sequence>
<comment type="function">
    <text evidence="6">Specifically methylates the N4 position of cytidine in position 1402 (C1402) of 16S rRNA.</text>
</comment>
<dbReference type="PIRSF" id="PIRSF004486">
    <property type="entry name" value="MraW"/>
    <property type="match status" value="1"/>
</dbReference>
<dbReference type="InterPro" id="IPR029063">
    <property type="entry name" value="SAM-dependent_MTases_sf"/>
</dbReference>
<dbReference type="GO" id="GO:0005737">
    <property type="term" value="C:cytoplasm"/>
    <property type="evidence" value="ECO:0007669"/>
    <property type="project" value="UniProtKB-SubCell"/>
</dbReference>
<evidence type="ECO:0000313" key="9">
    <source>
        <dbReference type="Proteomes" id="UP000229612"/>
    </source>
</evidence>
<dbReference type="Gene3D" id="3.40.50.150">
    <property type="entry name" value="Vaccinia Virus protein VP39"/>
    <property type="match status" value="1"/>
</dbReference>
<evidence type="ECO:0000256" key="7">
    <source>
        <dbReference type="SAM" id="MobiDB-lite"/>
    </source>
</evidence>
<evidence type="ECO:0000256" key="6">
    <source>
        <dbReference type="HAMAP-Rule" id="MF_01007"/>
    </source>
</evidence>
<evidence type="ECO:0000256" key="2">
    <source>
        <dbReference type="ARBA" id="ARBA00022552"/>
    </source>
</evidence>
<comment type="caution">
    <text evidence="8">The sequence shown here is derived from an EMBL/GenBank/DDBJ whole genome shotgun (WGS) entry which is preliminary data.</text>
</comment>
<dbReference type="EMBL" id="PFBG01000028">
    <property type="protein sequence ID" value="PIR85770.1"/>
    <property type="molecule type" value="Genomic_DNA"/>
</dbReference>
<dbReference type="HAMAP" id="MF_01007">
    <property type="entry name" value="16SrRNA_methyltr_H"/>
    <property type="match status" value="1"/>
</dbReference>
<feature type="binding site" evidence="6">
    <location>
        <position position="97"/>
    </location>
    <ligand>
        <name>S-adenosyl-L-methionine</name>
        <dbReference type="ChEBI" id="CHEBI:59789"/>
    </ligand>
</feature>
<proteinExistence type="inferred from homology"/>
<dbReference type="SUPFAM" id="SSF81799">
    <property type="entry name" value="Putative methyltransferase TM0872, insert domain"/>
    <property type="match status" value="1"/>
</dbReference>
<dbReference type="SUPFAM" id="SSF53335">
    <property type="entry name" value="S-adenosyl-L-methionine-dependent methyltransferases"/>
    <property type="match status" value="1"/>
</dbReference>
<comment type="similarity">
    <text evidence="1 6">Belongs to the methyltransferase superfamily. RsmH family.</text>
</comment>
<accession>A0A2H0UHC6</accession>
<dbReference type="PANTHER" id="PTHR11265">
    <property type="entry name" value="S-ADENOSYL-METHYLTRANSFERASE MRAW"/>
    <property type="match status" value="1"/>
</dbReference>
<comment type="subcellular location">
    <subcellularLocation>
        <location evidence="6">Cytoplasm</location>
    </subcellularLocation>
</comment>
<dbReference type="InterPro" id="IPR023397">
    <property type="entry name" value="SAM-dep_MeTrfase_MraW_recog"/>
</dbReference>
<dbReference type="PANTHER" id="PTHR11265:SF0">
    <property type="entry name" value="12S RRNA N4-METHYLCYTIDINE METHYLTRANSFERASE"/>
    <property type="match status" value="1"/>
</dbReference>
<keyword evidence="3 6" id="KW-0489">Methyltransferase</keyword>
<organism evidence="8 9">
    <name type="scientific">Candidatus Kaiserbacteria bacterium CG10_big_fil_rev_8_21_14_0_10_44_10</name>
    <dbReference type="NCBI Taxonomy" id="1974606"/>
    <lineage>
        <taxon>Bacteria</taxon>
        <taxon>Candidatus Kaiseribacteriota</taxon>
    </lineage>
</organism>
<dbReference type="Proteomes" id="UP000229612">
    <property type="component" value="Unassembled WGS sequence"/>
</dbReference>
<comment type="catalytic activity">
    <reaction evidence="6">
        <text>cytidine(1402) in 16S rRNA + S-adenosyl-L-methionine = N(4)-methylcytidine(1402) in 16S rRNA + S-adenosyl-L-homocysteine + H(+)</text>
        <dbReference type="Rhea" id="RHEA:42928"/>
        <dbReference type="Rhea" id="RHEA-COMP:10286"/>
        <dbReference type="Rhea" id="RHEA-COMP:10287"/>
        <dbReference type="ChEBI" id="CHEBI:15378"/>
        <dbReference type="ChEBI" id="CHEBI:57856"/>
        <dbReference type="ChEBI" id="CHEBI:59789"/>
        <dbReference type="ChEBI" id="CHEBI:74506"/>
        <dbReference type="ChEBI" id="CHEBI:82748"/>
        <dbReference type="EC" id="2.1.1.199"/>
    </reaction>
</comment>
<evidence type="ECO:0000256" key="3">
    <source>
        <dbReference type="ARBA" id="ARBA00022603"/>
    </source>
</evidence>
<evidence type="ECO:0000256" key="1">
    <source>
        <dbReference type="ARBA" id="ARBA00010396"/>
    </source>
</evidence>
<evidence type="ECO:0000256" key="5">
    <source>
        <dbReference type="ARBA" id="ARBA00022691"/>
    </source>
</evidence>
<feature type="binding site" evidence="6">
    <location>
        <position position="77"/>
    </location>
    <ligand>
        <name>S-adenosyl-L-methionine</name>
        <dbReference type="ChEBI" id="CHEBI:59789"/>
    </ligand>
</feature>
<dbReference type="InterPro" id="IPR002903">
    <property type="entry name" value="RsmH"/>
</dbReference>
<dbReference type="GO" id="GO:0071424">
    <property type="term" value="F:rRNA (cytosine-N4-)-methyltransferase activity"/>
    <property type="evidence" value="ECO:0007669"/>
    <property type="project" value="UniProtKB-UniRule"/>
</dbReference>
<dbReference type="AlphaFoldDB" id="A0A2H0UHC6"/>
<keyword evidence="6" id="KW-0963">Cytoplasm</keyword>
<evidence type="ECO:0000256" key="4">
    <source>
        <dbReference type="ARBA" id="ARBA00022679"/>
    </source>
</evidence>
<dbReference type="NCBIfam" id="TIGR00006">
    <property type="entry name" value="16S rRNA (cytosine(1402)-N(4))-methyltransferase RsmH"/>
    <property type="match status" value="1"/>
</dbReference>
<reference evidence="9" key="1">
    <citation type="submission" date="2017-09" db="EMBL/GenBank/DDBJ databases">
        <title>Depth-based differentiation of microbial function through sediment-hosted aquifers and enrichment of novel symbionts in the deep terrestrial subsurface.</title>
        <authorList>
            <person name="Probst A.J."/>
            <person name="Ladd B."/>
            <person name="Jarett J.K."/>
            <person name="Geller-Mcgrath D.E."/>
            <person name="Sieber C.M.K."/>
            <person name="Emerson J.B."/>
            <person name="Anantharaman K."/>
            <person name="Thomas B.C."/>
            <person name="Malmstrom R."/>
            <person name="Stieglmeier M."/>
            <person name="Klingl A."/>
            <person name="Woyke T."/>
            <person name="Ryan C.M."/>
            <person name="Banfield J.F."/>
        </authorList>
    </citation>
    <scope>NUCLEOTIDE SEQUENCE [LARGE SCALE GENOMIC DNA]</scope>
</reference>
<feature type="binding site" evidence="6">
    <location>
        <position position="51"/>
    </location>
    <ligand>
        <name>S-adenosyl-L-methionine</name>
        <dbReference type="ChEBI" id="CHEBI:59789"/>
    </ligand>
</feature>
<dbReference type="GO" id="GO:0070475">
    <property type="term" value="P:rRNA base methylation"/>
    <property type="evidence" value="ECO:0007669"/>
    <property type="project" value="UniProtKB-UniRule"/>
</dbReference>
<dbReference type="Pfam" id="PF01795">
    <property type="entry name" value="Methyltransf_5"/>
    <property type="match status" value="1"/>
</dbReference>
<keyword evidence="5 6" id="KW-0949">S-adenosyl-L-methionine</keyword>
<keyword evidence="4 6" id="KW-0808">Transferase</keyword>
<name>A0A2H0UHC6_9BACT</name>